<protein>
    <recommendedName>
        <fullName evidence="2">Sulfotransferase domain-containing protein</fullName>
    </recommendedName>
</protein>
<comment type="similarity">
    <text evidence="1">Belongs to the WSCD family.</text>
</comment>
<comment type="caution">
    <text evidence="3">The sequence shown here is derived from an EMBL/GenBank/DDBJ whole genome shotgun (WGS) entry which is preliminary data.</text>
</comment>
<dbReference type="Proteomes" id="UP001642540">
    <property type="component" value="Unassembled WGS sequence"/>
</dbReference>
<sequence length="248" mass="28917">MNVLYEEETFNITGLVSFPGSGNTWTRHLIHLATGVYTGSFYFDLDLYSKGFLGEREPWYSGSTIVQKFHERYNKDFEVSKAVLLIREPFPAILSLANFLEAGHTGSAHILPYHQDWPKFILHSAYNWLSLAKSWIESPTNLLVIHYEHLRLQPVNNLRKICDFLQTSCSYLHHPCFQRRLEGSFRRVNSLPLRTQKDVARKARYPLEIRELVSRGSDHLNHLLKERGHEPLPLNLYQYYSPATEQNV</sequence>
<gene>
    <name evidence="3" type="ORF">ODALV1_LOCUS17129</name>
</gene>
<evidence type="ECO:0000313" key="3">
    <source>
        <dbReference type="EMBL" id="CAL8116046.1"/>
    </source>
</evidence>
<reference evidence="3 4" key="1">
    <citation type="submission" date="2024-08" db="EMBL/GenBank/DDBJ databases">
        <authorList>
            <person name="Cucini C."/>
            <person name="Frati F."/>
        </authorList>
    </citation>
    <scope>NUCLEOTIDE SEQUENCE [LARGE SCALE GENOMIC DNA]</scope>
</reference>
<dbReference type="Gene3D" id="3.40.50.300">
    <property type="entry name" value="P-loop containing nucleotide triphosphate hydrolases"/>
    <property type="match status" value="1"/>
</dbReference>
<accession>A0ABP1QZL9</accession>
<dbReference type="InterPro" id="IPR051589">
    <property type="entry name" value="Sialate-O-sulfotransferase"/>
</dbReference>
<organism evidence="3 4">
    <name type="scientific">Orchesella dallaii</name>
    <dbReference type="NCBI Taxonomy" id="48710"/>
    <lineage>
        <taxon>Eukaryota</taxon>
        <taxon>Metazoa</taxon>
        <taxon>Ecdysozoa</taxon>
        <taxon>Arthropoda</taxon>
        <taxon>Hexapoda</taxon>
        <taxon>Collembola</taxon>
        <taxon>Entomobryomorpha</taxon>
        <taxon>Entomobryoidea</taxon>
        <taxon>Orchesellidae</taxon>
        <taxon>Orchesellinae</taxon>
        <taxon>Orchesella</taxon>
    </lineage>
</organism>
<evidence type="ECO:0000256" key="1">
    <source>
        <dbReference type="ARBA" id="ARBA00010236"/>
    </source>
</evidence>
<dbReference type="SUPFAM" id="SSF52540">
    <property type="entry name" value="P-loop containing nucleoside triphosphate hydrolases"/>
    <property type="match status" value="1"/>
</dbReference>
<dbReference type="EMBL" id="CAXLJM020000051">
    <property type="protein sequence ID" value="CAL8116046.1"/>
    <property type="molecule type" value="Genomic_DNA"/>
</dbReference>
<dbReference type="PANTHER" id="PTHR45964">
    <property type="entry name" value="WSCD FAMILY MEMBER CG9164"/>
    <property type="match status" value="1"/>
</dbReference>
<proteinExistence type="inferred from homology"/>
<evidence type="ECO:0000313" key="4">
    <source>
        <dbReference type="Proteomes" id="UP001642540"/>
    </source>
</evidence>
<dbReference type="InterPro" id="IPR000863">
    <property type="entry name" value="Sulfotransferase_dom"/>
</dbReference>
<dbReference type="InterPro" id="IPR027417">
    <property type="entry name" value="P-loop_NTPase"/>
</dbReference>
<keyword evidence="4" id="KW-1185">Reference proteome</keyword>
<feature type="domain" description="Sulfotransferase" evidence="2">
    <location>
        <begin position="83"/>
        <end position="168"/>
    </location>
</feature>
<dbReference type="Pfam" id="PF00685">
    <property type="entry name" value="Sulfotransfer_1"/>
    <property type="match status" value="1"/>
</dbReference>
<name>A0ABP1QZL9_9HEXA</name>
<dbReference type="PANTHER" id="PTHR45964:SF9">
    <property type="entry name" value="SULFOTRANSFERASE"/>
    <property type="match status" value="1"/>
</dbReference>
<evidence type="ECO:0000259" key="2">
    <source>
        <dbReference type="Pfam" id="PF00685"/>
    </source>
</evidence>